<keyword evidence="1" id="KW-0813">Transport</keyword>
<reference evidence="8 9" key="1">
    <citation type="submission" date="2022-06" db="EMBL/GenBank/DDBJ databases">
        <title>Roseomonas CN29.</title>
        <authorList>
            <person name="Cheng Y."/>
            <person name="He X."/>
        </authorList>
    </citation>
    <scope>NUCLEOTIDE SEQUENCE [LARGE SCALE GENOMIC DNA]</scope>
    <source>
        <strain evidence="8 9">CN29</strain>
    </source>
</reference>
<keyword evidence="3" id="KW-0547">Nucleotide-binding</keyword>
<feature type="domain" description="ABC transporter" evidence="7">
    <location>
        <begin position="2"/>
        <end position="249"/>
    </location>
</feature>
<dbReference type="SMART" id="SM00382">
    <property type="entry name" value="AAA"/>
    <property type="match status" value="1"/>
</dbReference>
<keyword evidence="2" id="KW-1003">Cell membrane</keyword>
<dbReference type="InterPro" id="IPR003439">
    <property type="entry name" value="ABC_transporter-like_ATP-bd"/>
</dbReference>
<dbReference type="CDD" id="cd03256">
    <property type="entry name" value="ABC_PhnC_transporter"/>
    <property type="match status" value="1"/>
</dbReference>
<dbReference type="InterPro" id="IPR017871">
    <property type="entry name" value="ABC_transporter-like_CS"/>
</dbReference>
<organism evidence="8 9">
    <name type="scientific">Roseomonas populi</name>
    <dbReference type="NCBI Taxonomy" id="3121582"/>
    <lineage>
        <taxon>Bacteria</taxon>
        <taxon>Pseudomonadati</taxon>
        <taxon>Pseudomonadota</taxon>
        <taxon>Alphaproteobacteria</taxon>
        <taxon>Acetobacterales</taxon>
        <taxon>Roseomonadaceae</taxon>
        <taxon>Roseomonas</taxon>
    </lineage>
</organism>
<dbReference type="InterPro" id="IPR027417">
    <property type="entry name" value="P-loop_NTPase"/>
</dbReference>
<evidence type="ECO:0000313" key="8">
    <source>
        <dbReference type="EMBL" id="MCR0983987.1"/>
    </source>
</evidence>
<dbReference type="GO" id="GO:0005524">
    <property type="term" value="F:ATP binding"/>
    <property type="evidence" value="ECO:0007669"/>
    <property type="project" value="UniProtKB-KW"/>
</dbReference>
<dbReference type="RefSeq" id="WP_257717645.1">
    <property type="nucleotide sequence ID" value="NZ_JANJOU010000017.1"/>
</dbReference>
<protein>
    <submittedName>
        <fullName evidence="8">Phosphonate ABC transporter ATP-binding protein</fullName>
    </submittedName>
</protein>
<evidence type="ECO:0000259" key="7">
    <source>
        <dbReference type="PROSITE" id="PS50893"/>
    </source>
</evidence>
<dbReference type="Pfam" id="PF00005">
    <property type="entry name" value="ABC_tran"/>
    <property type="match status" value="1"/>
</dbReference>
<dbReference type="InterPro" id="IPR003593">
    <property type="entry name" value="AAA+_ATPase"/>
</dbReference>
<comment type="caution">
    <text evidence="8">The sequence shown here is derived from an EMBL/GenBank/DDBJ whole genome shotgun (WGS) entry which is preliminary data.</text>
</comment>
<dbReference type="SUPFAM" id="SSF52540">
    <property type="entry name" value="P-loop containing nucleoside triphosphate hydrolases"/>
    <property type="match status" value="1"/>
</dbReference>
<keyword evidence="9" id="KW-1185">Reference proteome</keyword>
<keyword evidence="5" id="KW-1278">Translocase</keyword>
<dbReference type="PANTHER" id="PTHR43166">
    <property type="entry name" value="AMINO ACID IMPORT ATP-BINDING PROTEIN"/>
    <property type="match status" value="1"/>
</dbReference>
<keyword evidence="6" id="KW-0472">Membrane</keyword>
<dbReference type="InterPro" id="IPR012693">
    <property type="entry name" value="ABC_transpr_PhnC"/>
</dbReference>
<evidence type="ECO:0000256" key="5">
    <source>
        <dbReference type="ARBA" id="ARBA00022967"/>
    </source>
</evidence>
<dbReference type="PROSITE" id="PS00211">
    <property type="entry name" value="ABC_TRANSPORTER_1"/>
    <property type="match status" value="1"/>
</dbReference>
<evidence type="ECO:0000256" key="6">
    <source>
        <dbReference type="ARBA" id="ARBA00023136"/>
    </source>
</evidence>
<dbReference type="NCBIfam" id="TIGR02315">
    <property type="entry name" value="ABC_phnC"/>
    <property type="match status" value="1"/>
</dbReference>
<dbReference type="PANTHER" id="PTHR43166:SF6">
    <property type="entry name" value="PHOSPHONATES IMPORT ATP-BINDING PROTEIN PHNC"/>
    <property type="match status" value="1"/>
</dbReference>
<dbReference type="Proteomes" id="UP001524642">
    <property type="component" value="Unassembled WGS sequence"/>
</dbReference>
<dbReference type="PROSITE" id="PS50893">
    <property type="entry name" value="ABC_TRANSPORTER_2"/>
    <property type="match status" value="1"/>
</dbReference>
<evidence type="ECO:0000313" key="9">
    <source>
        <dbReference type="Proteomes" id="UP001524642"/>
    </source>
</evidence>
<evidence type="ECO:0000256" key="1">
    <source>
        <dbReference type="ARBA" id="ARBA00022448"/>
    </source>
</evidence>
<evidence type="ECO:0000256" key="4">
    <source>
        <dbReference type="ARBA" id="ARBA00022840"/>
    </source>
</evidence>
<evidence type="ECO:0000256" key="3">
    <source>
        <dbReference type="ARBA" id="ARBA00022741"/>
    </source>
</evidence>
<sequence>MLELQNLTRRFGDRAAVDGVTLAIPDGAMVGIIGRSGAGKSTLLRMVNRLTEPTSGRILHDGVDVTALRGRALRDWRTRCAMIFQGFNLIGRLDVLTNVLVGRLNHRHGPLATLNSILLNFTPAERAMALDALDRLDLSEQALQRAETLSGGQQQRVAIARALLQEPRLILADEPIASLDPHNARVVMEALRDVNRREGLTVLVNLHHLDTARRYCDRIVAMAAGRVVFDGPPAALRAAEVQAIYGVPEEALEAETPSPSGALPA</sequence>
<accession>A0ABT1XA17</accession>
<name>A0ABT1XA17_9PROT</name>
<dbReference type="InterPro" id="IPR050086">
    <property type="entry name" value="MetN_ABC_transporter-like"/>
</dbReference>
<dbReference type="Gene3D" id="3.40.50.300">
    <property type="entry name" value="P-loop containing nucleotide triphosphate hydrolases"/>
    <property type="match status" value="1"/>
</dbReference>
<evidence type="ECO:0000256" key="2">
    <source>
        <dbReference type="ARBA" id="ARBA00022475"/>
    </source>
</evidence>
<keyword evidence="4 8" id="KW-0067">ATP-binding</keyword>
<dbReference type="EMBL" id="JANJOU010000017">
    <property type="protein sequence ID" value="MCR0983987.1"/>
    <property type="molecule type" value="Genomic_DNA"/>
</dbReference>
<gene>
    <name evidence="8" type="primary">phnC</name>
    <name evidence="8" type="ORF">NRP21_18185</name>
</gene>
<proteinExistence type="predicted"/>